<dbReference type="EMBL" id="JRLF01000015">
    <property type="protein sequence ID" value="KQB37103.1"/>
    <property type="molecule type" value="Genomic_DNA"/>
</dbReference>
<evidence type="ECO:0000313" key="3">
    <source>
        <dbReference type="Proteomes" id="UP000050443"/>
    </source>
</evidence>
<dbReference type="STRING" id="362413.RC62_2269"/>
<keyword evidence="1" id="KW-1133">Transmembrane helix</keyword>
<keyword evidence="1" id="KW-0812">Transmembrane</keyword>
<keyword evidence="1" id="KW-0472">Membrane</keyword>
<gene>
    <name evidence="2" type="ORF">RC62_2269</name>
</gene>
<evidence type="ECO:0000313" key="2">
    <source>
        <dbReference type="EMBL" id="KQB37103.1"/>
    </source>
</evidence>
<sequence length="163" mass="19177">MIFFELSDIISIIEICVNIALAFFLANFIQKNQVNSRTLKDYYIREMTNVHSELLKFLDDLDSNQINPQDVENCFFRLVANTNNLILCIEERYKLDSHTITQNILDLQSQIENDINFQTHYRANQGTNLTNNTINDIRTFRVNKLKTFHDLNNSINDYSKSLF</sequence>
<name>A0A0Q0RXN7_9FLAO</name>
<dbReference type="RefSeq" id="WP_055097848.1">
    <property type="nucleotide sequence ID" value="NZ_JRLF01000015.1"/>
</dbReference>
<dbReference type="Proteomes" id="UP000050443">
    <property type="component" value="Unassembled WGS sequence"/>
</dbReference>
<dbReference type="PATRIC" id="fig|362413.3.peg.2210"/>
<evidence type="ECO:0000256" key="1">
    <source>
        <dbReference type="SAM" id="Phobius"/>
    </source>
</evidence>
<feature type="transmembrane region" description="Helical" evidence="1">
    <location>
        <begin position="6"/>
        <end position="29"/>
    </location>
</feature>
<proteinExistence type="predicted"/>
<organism evidence="2 3">
    <name type="scientific">Flavobacterium aquidurense</name>
    <dbReference type="NCBI Taxonomy" id="362413"/>
    <lineage>
        <taxon>Bacteria</taxon>
        <taxon>Pseudomonadati</taxon>
        <taxon>Bacteroidota</taxon>
        <taxon>Flavobacteriia</taxon>
        <taxon>Flavobacteriales</taxon>
        <taxon>Flavobacteriaceae</taxon>
        <taxon>Flavobacterium</taxon>
    </lineage>
</organism>
<dbReference type="AlphaFoldDB" id="A0A0Q0RXN7"/>
<reference evidence="2 3" key="1">
    <citation type="submission" date="2014-09" db="EMBL/GenBank/DDBJ databases">
        <title>Genome sequence of Flavobacterium aquidurense RC62.</title>
        <authorList>
            <person name="Kim J.F."/>
            <person name="Kwak M.-J."/>
        </authorList>
    </citation>
    <scope>NUCLEOTIDE SEQUENCE [LARGE SCALE GENOMIC DNA]</scope>
    <source>
        <strain evidence="2 3">RC62</strain>
    </source>
</reference>
<comment type="caution">
    <text evidence="2">The sequence shown here is derived from an EMBL/GenBank/DDBJ whole genome shotgun (WGS) entry which is preliminary data.</text>
</comment>
<accession>A0A0Q0RXN7</accession>
<protein>
    <submittedName>
        <fullName evidence="2">Uncharacterized protein</fullName>
    </submittedName>
</protein>